<dbReference type="PANTHER" id="PTHR11010">
    <property type="entry name" value="PROTEASE S28 PRO-X CARBOXYPEPTIDASE-RELATED"/>
    <property type="match status" value="1"/>
</dbReference>
<comment type="similarity">
    <text evidence="1">Belongs to the peptidase S28 family.</text>
</comment>
<evidence type="ECO:0000313" key="7">
    <source>
        <dbReference type="EMBL" id="OAA41784.1"/>
    </source>
</evidence>
<evidence type="ECO:0000256" key="4">
    <source>
        <dbReference type="ARBA" id="ARBA00022801"/>
    </source>
</evidence>
<sequence>MKPSILAALTLLGTSHGLHMDGILFASLHNKAVQKVRPTVPGYTFTMPVDHFDSSNRDTFQNRYFVNDTYYKPGGPVIFFDVGESSLSPTMVAEFLAEHNMTSAPLRLAAKTNGLVIGWEHRYYGFSRPVPMNDTSGLPRDELEGYRYLTIEQGLQDTAYFANNFNKTTLSSNSNVKDTANLGPSQTPWIFLGGSYAGMRAAWARAKYPEVFYASWSSSAPLQTQEDGSVYYNPIVRSMPRNCSNDIKAAVKYVDQTLSSGSAAAVEQVKRRIYRATQLDADGDEMDNALLYTGFDITGALTYALSFGGVFQNLGAYQSSRVMCDLMEGFDVDAFKRGSSAALTVHDQNKALFNNSGNVAPTRDGVAAKNGRDGGMYAFAALVYAMYHTAISLDKYSRRMTPGSGSETAEADHMSWAWQSLSQMGFFQGSNPSNVSVISKFYNVSAIREIQVKGQTFGAIPATSLPRTIKDTNMLALGGWNFTGSNIMFTNGEFDPWRAFSVSSQEAGAPNRRVVETVPDCDMLPEDNGVFGLVYHGAVHVEDLATRPYQRGSVESSTPLDQGLQLFLRAWDKWQPCFNRSSGISSSRRLNENPTRKDHESVGVVFSAPDRSTWTVMTALGLAMLI</sequence>
<dbReference type="GO" id="GO:0070008">
    <property type="term" value="F:serine-type exopeptidase activity"/>
    <property type="evidence" value="ECO:0007669"/>
    <property type="project" value="InterPro"/>
</dbReference>
<name>A0A167D033_METRR</name>
<evidence type="ECO:0000256" key="6">
    <source>
        <dbReference type="SAM" id="SignalP"/>
    </source>
</evidence>
<keyword evidence="5" id="KW-0325">Glycoprotein</keyword>
<evidence type="ECO:0000256" key="5">
    <source>
        <dbReference type="ARBA" id="ARBA00023180"/>
    </source>
</evidence>
<dbReference type="EMBL" id="AZHC01000015">
    <property type="protein sequence ID" value="OAA41784.1"/>
    <property type="molecule type" value="Genomic_DNA"/>
</dbReference>
<organism evidence="7 8">
    <name type="scientific">Metarhizium rileyi (strain RCEF 4871)</name>
    <name type="common">Nomuraea rileyi</name>
    <dbReference type="NCBI Taxonomy" id="1649241"/>
    <lineage>
        <taxon>Eukaryota</taxon>
        <taxon>Fungi</taxon>
        <taxon>Dikarya</taxon>
        <taxon>Ascomycota</taxon>
        <taxon>Pezizomycotina</taxon>
        <taxon>Sordariomycetes</taxon>
        <taxon>Hypocreomycetidae</taxon>
        <taxon>Hypocreales</taxon>
        <taxon>Clavicipitaceae</taxon>
        <taxon>Metarhizium</taxon>
    </lineage>
</organism>
<evidence type="ECO:0000256" key="3">
    <source>
        <dbReference type="ARBA" id="ARBA00022729"/>
    </source>
</evidence>
<feature type="chain" id="PRO_5007884928" evidence="6">
    <location>
        <begin position="18"/>
        <end position="626"/>
    </location>
</feature>
<keyword evidence="7" id="KW-0121">Carboxypeptidase</keyword>
<keyword evidence="3 6" id="KW-0732">Signal</keyword>
<dbReference type="AlphaFoldDB" id="A0A167D033"/>
<dbReference type="GO" id="GO:0006508">
    <property type="term" value="P:proteolysis"/>
    <property type="evidence" value="ECO:0007669"/>
    <property type="project" value="UniProtKB-KW"/>
</dbReference>
<dbReference type="PANTHER" id="PTHR11010:SF109">
    <property type="entry name" value="PEPTIDASE, FAMILY S28, PUTATIVE (AFU_ORTHOLOGUE AFUA_4G03790)-RELATED"/>
    <property type="match status" value="1"/>
</dbReference>
<protein>
    <submittedName>
        <fullName evidence="7">Serine carboxypeptidase S28 family protein</fullName>
    </submittedName>
</protein>
<feature type="signal peptide" evidence="6">
    <location>
        <begin position="1"/>
        <end position="17"/>
    </location>
</feature>
<keyword evidence="8" id="KW-1185">Reference proteome</keyword>
<dbReference type="Pfam" id="PF05577">
    <property type="entry name" value="Peptidase_S28"/>
    <property type="match status" value="1"/>
</dbReference>
<dbReference type="Proteomes" id="UP000243498">
    <property type="component" value="Unassembled WGS sequence"/>
</dbReference>
<comment type="caution">
    <text evidence="7">The sequence shown here is derived from an EMBL/GenBank/DDBJ whole genome shotgun (WGS) entry which is preliminary data.</text>
</comment>
<keyword evidence="2" id="KW-0645">Protease</keyword>
<dbReference type="InterPro" id="IPR008758">
    <property type="entry name" value="Peptidase_S28"/>
</dbReference>
<dbReference type="GO" id="GO:0004180">
    <property type="term" value="F:carboxypeptidase activity"/>
    <property type="evidence" value="ECO:0007669"/>
    <property type="project" value="UniProtKB-KW"/>
</dbReference>
<evidence type="ECO:0000313" key="8">
    <source>
        <dbReference type="Proteomes" id="UP000243498"/>
    </source>
</evidence>
<dbReference type="GO" id="GO:0008239">
    <property type="term" value="F:dipeptidyl-peptidase activity"/>
    <property type="evidence" value="ECO:0007669"/>
    <property type="project" value="TreeGrafter"/>
</dbReference>
<dbReference type="SUPFAM" id="SSF53474">
    <property type="entry name" value="alpha/beta-Hydrolases"/>
    <property type="match status" value="1"/>
</dbReference>
<evidence type="ECO:0000256" key="1">
    <source>
        <dbReference type="ARBA" id="ARBA00011079"/>
    </source>
</evidence>
<dbReference type="InterPro" id="IPR029058">
    <property type="entry name" value="AB_hydrolase_fold"/>
</dbReference>
<dbReference type="OMA" id="YHVNDAY"/>
<dbReference type="OrthoDB" id="1735038at2759"/>
<proteinExistence type="inferred from homology"/>
<gene>
    <name evidence="7" type="ORF">NOR_05292</name>
</gene>
<dbReference type="Gene3D" id="3.40.50.1820">
    <property type="entry name" value="alpha/beta hydrolase"/>
    <property type="match status" value="2"/>
</dbReference>
<accession>A0A167D033</accession>
<keyword evidence="4" id="KW-0378">Hydrolase</keyword>
<reference evidence="7 8" key="1">
    <citation type="journal article" date="2016" name="Genome Biol. Evol.">
        <title>Divergent and convergent evolution of fungal pathogenicity.</title>
        <authorList>
            <person name="Shang Y."/>
            <person name="Xiao G."/>
            <person name="Zheng P."/>
            <person name="Cen K."/>
            <person name="Zhan S."/>
            <person name="Wang C."/>
        </authorList>
    </citation>
    <scope>NUCLEOTIDE SEQUENCE [LARGE SCALE GENOMIC DNA]</scope>
    <source>
        <strain evidence="7 8">RCEF 4871</strain>
    </source>
</reference>
<evidence type="ECO:0000256" key="2">
    <source>
        <dbReference type="ARBA" id="ARBA00022670"/>
    </source>
</evidence>